<accession>Q1YER1</accession>
<evidence type="ECO:0000256" key="1">
    <source>
        <dbReference type="SAM" id="SignalP"/>
    </source>
</evidence>
<dbReference type="EMBL" id="AAPJ01000007">
    <property type="protein sequence ID" value="EAS48834.1"/>
    <property type="molecule type" value="Genomic_DNA"/>
</dbReference>
<comment type="caution">
    <text evidence="2">The sequence shown here is derived from an EMBL/GenBank/DDBJ whole genome shotgun (WGS) entry which is preliminary data.</text>
</comment>
<protein>
    <recommendedName>
        <fullName evidence="4">Transporter</fullName>
    </recommendedName>
</protein>
<name>Q1YER1_AURMS</name>
<sequence length="267" mass="28548">MIGRVALRALLAAAIVGAGTAAAHAGAWTQAKGHGQVIVSGTYSDSPKGFDDDGSAVDIPDYRKFELNTLIEYGITDAVTAILQPQLQSVDIGQPTDASRFGLGYSELGGRVRLWSDDVSVLSGQVVARIPGTYDDDDPASIGNTDPELDMRMLYGRSFGIGSWSSFLDVQLGYRARFGDPPSEFKADVTFGTRPADDLLLLVQSFNSIGDGSEKSFFVSGSEHKLQLSGVWDVNESWSLQLGGVATIAGENALRERGLVAAVWHRF</sequence>
<reference evidence="2 3" key="1">
    <citation type="journal article" date="2008" name="Appl. Environ. Microbiol.">
        <title>Genomic insights into Mn(II) oxidation by the marine alphaproteobacterium Aurantimonas sp. strain SI85-9A1.</title>
        <authorList>
            <person name="Dick G.J."/>
            <person name="Podell S."/>
            <person name="Johnson H.A."/>
            <person name="Rivera-Espinoza Y."/>
            <person name="Bernier-Latmani R."/>
            <person name="McCarthy J.K."/>
            <person name="Torpey J.W."/>
            <person name="Clement B.G."/>
            <person name="Gaasterland T."/>
            <person name="Tebo B.M."/>
        </authorList>
    </citation>
    <scope>NUCLEOTIDE SEQUENCE [LARGE SCALE GENOMIC DNA]</scope>
    <source>
        <strain evidence="2 3">SI85-9A1</strain>
    </source>
</reference>
<dbReference type="OrthoDB" id="7627828at2"/>
<organism evidence="2 3">
    <name type="scientific">Aurantimonas manganoxydans (strain ATCC BAA-1229 / DSM 21871 / SI85-9A1)</name>
    <dbReference type="NCBI Taxonomy" id="287752"/>
    <lineage>
        <taxon>Bacteria</taxon>
        <taxon>Pseudomonadati</taxon>
        <taxon>Pseudomonadota</taxon>
        <taxon>Alphaproteobacteria</taxon>
        <taxon>Hyphomicrobiales</taxon>
        <taxon>Aurantimonadaceae</taxon>
        <taxon>Aurantimonas</taxon>
    </lineage>
</organism>
<evidence type="ECO:0000313" key="3">
    <source>
        <dbReference type="Proteomes" id="UP000000321"/>
    </source>
</evidence>
<proteinExistence type="predicted"/>
<keyword evidence="3" id="KW-1185">Reference proteome</keyword>
<evidence type="ECO:0000313" key="2">
    <source>
        <dbReference type="EMBL" id="EAS48834.1"/>
    </source>
</evidence>
<dbReference type="BioCyc" id="AURANTIMONAS:SI859A1_03472-MONOMER"/>
<dbReference type="HOGENOM" id="CLU_082659_0_0_5"/>
<evidence type="ECO:0008006" key="4">
    <source>
        <dbReference type="Google" id="ProtNLM"/>
    </source>
</evidence>
<feature type="chain" id="PRO_5004197603" description="Transporter" evidence="1">
    <location>
        <begin position="26"/>
        <end position="267"/>
    </location>
</feature>
<feature type="signal peptide" evidence="1">
    <location>
        <begin position="1"/>
        <end position="25"/>
    </location>
</feature>
<dbReference type="Proteomes" id="UP000000321">
    <property type="component" value="Unassembled WGS sequence"/>
</dbReference>
<dbReference type="RefSeq" id="WP_009211282.1">
    <property type="nucleotide sequence ID" value="NZ_BBWP01000046.1"/>
</dbReference>
<gene>
    <name evidence="2" type="ORF">SI859A1_03472</name>
</gene>
<dbReference type="AlphaFoldDB" id="Q1YER1"/>
<keyword evidence="1" id="KW-0732">Signal</keyword>